<dbReference type="Pfam" id="PF08646">
    <property type="entry name" value="Rep_fac-A_C"/>
    <property type="match status" value="1"/>
</dbReference>
<gene>
    <name evidence="4" type="primary">LOC113695205</name>
</gene>
<accession>A0ABM4WA98</accession>
<feature type="region of interest" description="Disordered" evidence="1">
    <location>
        <begin position="365"/>
        <end position="385"/>
    </location>
</feature>
<feature type="compositionally biased region" description="Basic and acidic residues" evidence="1">
    <location>
        <begin position="427"/>
        <end position="446"/>
    </location>
</feature>
<evidence type="ECO:0000256" key="1">
    <source>
        <dbReference type="SAM" id="MobiDB-lite"/>
    </source>
</evidence>
<feature type="domain" description="Replication factor A C-terminal" evidence="2">
    <location>
        <begin position="229"/>
        <end position="345"/>
    </location>
</feature>
<dbReference type="GeneID" id="113695205"/>
<reference evidence="4" key="2">
    <citation type="submission" date="2025-08" db="UniProtKB">
        <authorList>
            <consortium name="RefSeq"/>
        </authorList>
    </citation>
    <scope>IDENTIFICATION</scope>
    <source>
        <tissue evidence="4">Leaves</tissue>
    </source>
</reference>
<keyword evidence="3" id="KW-1185">Reference proteome</keyword>
<feature type="region of interest" description="Disordered" evidence="1">
    <location>
        <begin position="404"/>
        <end position="468"/>
    </location>
</feature>
<dbReference type="Gene3D" id="2.40.50.140">
    <property type="entry name" value="Nucleic acid-binding proteins"/>
    <property type="match status" value="2"/>
</dbReference>
<dbReference type="InterPro" id="IPR012340">
    <property type="entry name" value="NA-bd_OB-fold"/>
</dbReference>
<reference evidence="3" key="1">
    <citation type="journal article" date="2025" name="Foods">
        <title>Unveiling the Microbial Signatures of Arabica Coffee Cherries: Insights into Ripeness Specific Diversity, Functional Traits, and Implications for Quality and Safety.</title>
        <authorList>
            <consortium name="RefSeq"/>
            <person name="Tenea G.N."/>
            <person name="Cifuentes V."/>
            <person name="Reyes P."/>
            <person name="Cevallos-Vallejos M."/>
        </authorList>
    </citation>
    <scope>NUCLEOTIDE SEQUENCE [LARGE SCALE GENOMIC DNA]</scope>
</reference>
<sequence length="468" mass="52479">MPRHISSVLDIQKGAEKWTVLAQVVHRGHGQFTREVPLRRIMRFLLTDSEGTKVSVVTYEQHIKVFSKFLQPYQRYYVSNAIVVPADPTYRVGTYECSWILNYKTLIENYAEPVPPMLPCIFELANFSDLHKCADSDNLCTLSFTTRYSSGILINPPLPDDLSFREWFSLNKEEIRNLLDAKTYNDASCLLPPPNEEDIKAISNFQASFPVQKAAWVQGTVKLAYGFTKYWTTACANCHKIVNADIDWIIHCPSCKQQSEVELRARIPIIITDASSSIHCIISGEDAEKLIEFTPLQLKQAQEDGFQIDTELNDALKKYTVICFLKSYETPFQGQLQRKNTVIKAYTAAELSHRPLPLELPENTQVSSAFGSSSARHAETSSKDQLFTPSTKLVLEEIAGASSYKDSQTSATSGAKRSLEFAEDLPADTHAKQPIKAPEEFAKEPAKPYGPPANIKDSPAKKAKAKED</sequence>
<dbReference type="SUPFAM" id="SSF50249">
    <property type="entry name" value="Nucleic acid-binding proteins"/>
    <property type="match status" value="2"/>
</dbReference>
<name>A0ABM4WA98_COFAR</name>
<evidence type="ECO:0000313" key="3">
    <source>
        <dbReference type="Proteomes" id="UP001652660"/>
    </source>
</evidence>
<protein>
    <recommendedName>
        <fullName evidence="2">Replication factor A C-terminal domain-containing protein</fullName>
    </recommendedName>
</protein>
<organism evidence="3 4">
    <name type="scientific">Coffea arabica</name>
    <name type="common">Arabian coffee</name>
    <dbReference type="NCBI Taxonomy" id="13443"/>
    <lineage>
        <taxon>Eukaryota</taxon>
        <taxon>Viridiplantae</taxon>
        <taxon>Streptophyta</taxon>
        <taxon>Embryophyta</taxon>
        <taxon>Tracheophyta</taxon>
        <taxon>Spermatophyta</taxon>
        <taxon>Magnoliopsida</taxon>
        <taxon>eudicotyledons</taxon>
        <taxon>Gunneridae</taxon>
        <taxon>Pentapetalae</taxon>
        <taxon>asterids</taxon>
        <taxon>lamiids</taxon>
        <taxon>Gentianales</taxon>
        <taxon>Rubiaceae</taxon>
        <taxon>Ixoroideae</taxon>
        <taxon>Gardenieae complex</taxon>
        <taxon>Bertiereae - Coffeeae clade</taxon>
        <taxon>Coffeeae</taxon>
        <taxon>Coffea</taxon>
    </lineage>
</organism>
<dbReference type="RefSeq" id="XP_071928675.1">
    <property type="nucleotide sequence ID" value="XM_072072574.1"/>
</dbReference>
<feature type="compositionally biased region" description="Polar residues" evidence="1">
    <location>
        <begin position="365"/>
        <end position="375"/>
    </location>
</feature>
<proteinExistence type="predicted"/>
<evidence type="ECO:0000313" key="4">
    <source>
        <dbReference type="RefSeq" id="XP_071928675.1"/>
    </source>
</evidence>
<feature type="compositionally biased region" description="Polar residues" evidence="1">
    <location>
        <begin position="404"/>
        <end position="415"/>
    </location>
</feature>
<evidence type="ECO:0000259" key="2">
    <source>
        <dbReference type="Pfam" id="PF08646"/>
    </source>
</evidence>
<dbReference type="InterPro" id="IPR013955">
    <property type="entry name" value="Rep_factor-A_C"/>
</dbReference>
<dbReference type="Proteomes" id="UP001652660">
    <property type="component" value="Chromosome 1e"/>
</dbReference>